<dbReference type="NCBIfam" id="NF003828">
    <property type="entry name" value="PRK05416.1"/>
    <property type="match status" value="1"/>
</dbReference>
<reference evidence="7" key="1">
    <citation type="submission" date="2023-07" db="EMBL/GenBank/DDBJ databases">
        <title>Between Cages and Wild: Unraveling the Impact of Captivity on Animal Microbiomes and Antimicrobial Resistance.</title>
        <authorList>
            <person name="Schmartz G.P."/>
            <person name="Rehner J."/>
            <person name="Schuff M.J."/>
            <person name="Becker S.L."/>
            <person name="Kravczyk M."/>
            <person name="Gurevich A."/>
            <person name="Francke R."/>
            <person name="Mueller R."/>
            <person name="Keller V."/>
            <person name="Keller A."/>
        </authorList>
    </citation>
    <scope>NUCLEOTIDE SEQUENCE</scope>
    <source>
        <strain evidence="7">S39M_St_73</strain>
    </source>
</reference>
<organism evidence="7 8">
    <name type="scientific">Atopococcus tabaci</name>
    <dbReference type="NCBI Taxonomy" id="269774"/>
    <lineage>
        <taxon>Bacteria</taxon>
        <taxon>Bacillati</taxon>
        <taxon>Bacillota</taxon>
        <taxon>Bacilli</taxon>
        <taxon>Lactobacillales</taxon>
        <taxon>Carnobacteriaceae</taxon>
        <taxon>Atopococcus</taxon>
    </lineage>
</organism>
<dbReference type="PANTHER" id="PTHR30448:SF0">
    <property type="entry name" value="RNASE ADAPTER PROTEIN RAPZ"/>
    <property type="match status" value="1"/>
</dbReference>
<accession>A0AA43UCE5</accession>
<dbReference type="HAMAP" id="MF_00636">
    <property type="entry name" value="RapZ_like"/>
    <property type="match status" value="1"/>
</dbReference>
<evidence type="ECO:0000256" key="4">
    <source>
        <dbReference type="HAMAP-Rule" id="MF_00636"/>
    </source>
</evidence>
<dbReference type="PIRSF" id="PIRSF005052">
    <property type="entry name" value="P-loopkin"/>
    <property type="match status" value="1"/>
</dbReference>
<dbReference type="Pfam" id="PF03668">
    <property type="entry name" value="RapZ-like_N"/>
    <property type="match status" value="1"/>
</dbReference>
<protein>
    <submittedName>
        <fullName evidence="7">RNase adapter RapZ</fullName>
    </submittedName>
</protein>
<keyword evidence="3 4" id="KW-0342">GTP-binding</keyword>
<sequence length="287" mass="32804">MANLQTAIITGMSGAGKTVAMQCFEDMGYYCIDNLPPSLIPTFIELFDQSESFNRVALVVDLRSREFFNDFSEIVEENLKDLNITPKILFLDASDRSLVARYKESRRLHPLSTQGRILDGILKEKELLEGIKGRSDIIIDTTNLNSRGLREKIIDKFNVEKQEAFHIELLSFGFKHGTPLDADLVIDVRFLPNPYYIDELRPKTGLDEEVYDYVMSQPDTELFYEKYTDLLDFLLPRYKLEGKASVTVAIGCTGGKHRSVALTERIAQKYQAAGYIVNRTHRDKDKE</sequence>
<evidence type="ECO:0000256" key="2">
    <source>
        <dbReference type="ARBA" id="ARBA00022840"/>
    </source>
</evidence>
<feature type="domain" description="RapZ-like N-terminal" evidence="5">
    <location>
        <begin position="5"/>
        <end position="159"/>
    </location>
</feature>
<comment type="caution">
    <text evidence="7">The sequence shown here is derived from an EMBL/GenBank/DDBJ whole genome shotgun (WGS) entry which is preliminary data.</text>
</comment>
<evidence type="ECO:0000259" key="5">
    <source>
        <dbReference type="Pfam" id="PF03668"/>
    </source>
</evidence>
<proteinExistence type="inferred from homology"/>
<keyword evidence="8" id="KW-1185">Reference proteome</keyword>
<dbReference type="GO" id="GO:0005525">
    <property type="term" value="F:GTP binding"/>
    <property type="evidence" value="ECO:0007669"/>
    <property type="project" value="UniProtKB-UniRule"/>
</dbReference>
<evidence type="ECO:0000256" key="3">
    <source>
        <dbReference type="ARBA" id="ARBA00023134"/>
    </source>
</evidence>
<evidence type="ECO:0000259" key="6">
    <source>
        <dbReference type="Pfam" id="PF22740"/>
    </source>
</evidence>
<evidence type="ECO:0000313" key="8">
    <source>
        <dbReference type="Proteomes" id="UP001171751"/>
    </source>
</evidence>
<keyword evidence="2 4" id="KW-0067">ATP-binding</keyword>
<dbReference type="EMBL" id="JAUNQW010000010">
    <property type="protein sequence ID" value="MDO5457386.1"/>
    <property type="molecule type" value="Genomic_DNA"/>
</dbReference>
<dbReference type="Pfam" id="PF22740">
    <property type="entry name" value="PapZ_C"/>
    <property type="match status" value="1"/>
</dbReference>
<dbReference type="SUPFAM" id="SSF52540">
    <property type="entry name" value="P-loop containing nucleoside triphosphate hydrolases"/>
    <property type="match status" value="1"/>
</dbReference>
<feature type="domain" description="RapZ C-terminal" evidence="6">
    <location>
        <begin position="166"/>
        <end position="284"/>
    </location>
</feature>
<feature type="binding site" evidence="4">
    <location>
        <begin position="11"/>
        <end position="18"/>
    </location>
    <ligand>
        <name>ATP</name>
        <dbReference type="ChEBI" id="CHEBI:30616"/>
    </ligand>
</feature>
<dbReference type="InterPro" id="IPR027417">
    <property type="entry name" value="P-loop_NTPase"/>
</dbReference>
<name>A0AA43UCE5_9LACT</name>
<dbReference type="Proteomes" id="UP001171751">
    <property type="component" value="Unassembled WGS sequence"/>
</dbReference>
<gene>
    <name evidence="7" type="primary">rapZ</name>
    <name evidence="7" type="ORF">Q4F26_03490</name>
</gene>
<dbReference type="PANTHER" id="PTHR30448">
    <property type="entry name" value="RNASE ADAPTER PROTEIN RAPZ"/>
    <property type="match status" value="1"/>
</dbReference>
<dbReference type="AlphaFoldDB" id="A0AA43UCE5"/>
<dbReference type="InterPro" id="IPR053931">
    <property type="entry name" value="RapZ_C"/>
</dbReference>
<dbReference type="GO" id="GO:0005524">
    <property type="term" value="F:ATP binding"/>
    <property type="evidence" value="ECO:0007669"/>
    <property type="project" value="UniProtKB-UniRule"/>
</dbReference>
<dbReference type="InterPro" id="IPR005337">
    <property type="entry name" value="RapZ-like"/>
</dbReference>
<keyword evidence="1 4" id="KW-0547">Nucleotide-binding</keyword>
<feature type="binding site" evidence="4">
    <location>
        <begin position="61"/>
        <end position="64"/>
    </location>
    <ligand>
        <name>GTP</name>
        <dbReference type="ChEBI" id="CHEBI:37565"/>
    </ligand>
</feature>
<dbReference type="InterPro" id="IPR053930">
    <property type="entry name" value="RapZ-like_N"/>
</dbReference>
<evidence type="ECO:0000256" key="1">
    <source>
        <dbReference type="ARBA" id="ARBA00022741"/>
    </source>
</evidence>
<evidence type="ECO:0000313" key="7">
    <source>
        <dbReference type="EMBL" id="MDO5457386.1"/>
    </source>
</evidence>